<dbReference type="InterPro" id="IPR025724">
    <property type="entry name" value="GAG-pre-integrase_dom"/>
</dbReference>
<evidence type="ECO:0000313" key="3">
    <source>
        <dbReference type="Proteomes" id="UP000075243"/>
    </source>
</evidence>
<evidence type="ECO:0000313" key="2">
    <source>
        <dbReference type="EMBL" id="KYP51582.1"/>
    </source>
</evidence>
<dbReference type="Pfam" id="PF13976">
    <property type="entry name" value="gag_pre-integrs"/>
    <property type="match status" value="1"/>
</dbReference>
<evidence type="ECO:0000259" key="1">
    <source>
        <dbReference type="Pfam" id="PF13976"/>
    </source>
</evidence>
<reference evidence="2" key="1">
    <citation type="journal article" date="2012" name="Nat. Biotechnol.">
        <title>Draft genome sequence of pigeonpea (Cajanus cajan), an orphan legume crop of resource-poor farmers.</title>
        <authorList>
            <person name="Varshney R.K."/>
            <person name="Chen W."/>
            <person name="Li Y."/>
            <person name="Bharti A.K."/>
            <person name="Saxena R.K."/>
            <person name="Schlueter J.A."/>
            <person name="Donoghue M.T."/>
            <person name="Azam S."/>
            <person name="Fan G."/>
            <person name="Whaley A.M."/>
            <person name="Farmer A.D."/>
            <person name="Sheridan J."/>
            <person name="Iwata A."/>
            <person name="Tuteja R."/>
            <person name="Penmetsa R.V."/>
            <person name="Wu W."/>
            <person name="Upadhyaya H.D."/>
            <person name="Yang S.P."/>
            <person name="Shah T."/>
            <person name="Saxena K.B."/>
            <person name="Michael T."/>
            <person name="McCombie W.R."/>
            <person name="Yang B."/>
            <person name="Zhang G."/>
            <person name="Yang H."/>
            <person name="Wang J."/>
            <person name="Spillane C."/>
            <person name="Cook D.R."/>
            <person name="May G.D."/>
            <person name="Xu X."/>
            <person name="Jackson S.A."/>
        </authorList>
    </citation>
    <scope>NUCLEOTIDE SEQUENCE [LARGE SCALE GENOMIC DNA]</scope>
</reference>
<proteinExistence type="predicted"/>
<feature type="domain" description="GAG-pre-integrase" evidence="1">
    <location>
        <begin position="34"/>
        <end position="81"/>
    </location>
</feature>
<dbReference type="AlphaFoldDB" id="A0A151S9W1"/>
<dbReference type="Proteomes" id="UP000075243">
    <property type="component" value="Unassembled WGS sequence"/>
</dbReference>
<protein>
    <recommendedName>
        <fullName evidence="1">GAG-pre-integrase domain-containing protein</fullName>
    </recommendedName>
</protein>
<organism evidence="2 3">
    <name type="scientific">Cajanus cajan</name>
    <name type="common">Pigeon pea</name>
    <name type="synonym">Cajanus indicus</name>
    <dbReference type="NCBI Taxonomy" id="3821"/>
    <lineage>
        <taxon>Eukaryota</taxon>
        <taxon>Viridiplantae</taxon>
        <taxon>Streptophyta</taxon>
        <taxon>Embryophyta</taxon>
        <taxon>Tracheophyta</taxon>
        <taxon>Spermatophyta</taxon>
        <taxon>Magnoliopsida</taxon>
        <taxon>eudicotyledons</taxon>
        <taxon>Gunneridae</taxon>
        <taxon>Pentapetalae</taxon>
        <taxon>rosids</taxon>
        <taxon>fabids</taxon>
        <taxon>Fabales</taxon>
        <taxon>Fabaceae</taxon>
        <taxon>Papilionoideae</taxon>
        <taxon>50 kb inversion clade</taxon>
        <taxon>NPAAA clade</taxon>
        <taxon>indigoferoid/millettioid clade</taxon>
        <taxon>Phaseoleae</taxon>
        <taxon>Cajanus</taxon>
    </lineage>
</organism>
<accession>A0A151S9W1</accession>
<name>A0A151S9W1_CAJCA</name>
<sequence>MQDHTSRTLIGACERKDGLYWYRGVSGIKVYQINAEDQLEIWHQRMGHPAYQIVEKISNVSSGHRNKNTNQTCEVCERSKQSRKKFPFKKCL</sequence>
<gene>
    <name evidence="2" type="ORF">KK1_026610</name>
</gene>
<dbReference type="Gramene" id="C.cajan_25369.t">
    <property type="protein sequence ID" value="C.cajan_25369.t.cds1"/>
    <property type="gene ID" value="C.cajan_25369"/>
</dbReference>
<keyword evidence="3" id="KW-1185">Reference proteome</keyword>
<dbReference type="EMBL" id="KQ483436">
    <property type="protein sequence ID" value="KYP51582.1"/>
    <property type="molecule type" value="Genomic_DNA"/>
</dbReference>